<dbReference type="SUPFAM" id="SSF56784">
    <property type="entry name" value="HAD-like"/>
    <property type="match status" value="1"/>
</dbReference>
<dbReference type="GO" id="GO:0016887">
    <property type="term" value="F:ATP hydrolysis activity"/>
    <property type="evidence" value="ECO:0007669"/>
    <property type="project" value="InterPro"/>
</dbReference>
<dbReference type="Proteomes" id="UP000242715">
    <property type="component" value="Unassembled WGS sequence"/>
</dbReference>
<evidence type="ECO:0000256" key="1">
    <source>
        <dbReference type="ARBA" id="ARBA00022842"/>
    </source>
</evidence>
<keyword evidence="2" id="KW-1133">Transmembrane helix</keyword>
<dbReference type="Gene3D" id="3.40.50.1000">
    <property type="entry name" value="HAD superfamily/HAD-like"/>
    <property type="match status" value="1"/>
</dbReference>
<dbReference type="InterPro" id="IPR023214">
    <property type="entry name" value="HAD_sf"/>
</dbReference>
<dbReference type="GO" id="GO:0016020">
    <property type="term" value="C:membrane"/>
    <property type="evidence" value="ECO:0007669"/>
    <property type="project" value="InterPro"/>
</dbReference>
<dbReference type="Gene3D" id="6.10.140.890">
    <property type="match status" value="1"/>
</dbReference>
<dbReference type="Gene3D" id="1.20.1110.10">
    <property type="entry name" value="Calcium-transporting ATPase, transmembrane domain"/>
    <property type="match status" value="2"/>
</dbReference>
<keyword evidence="4" id="KW-1185">Reference proteome</keyword>
<dbReference type="EMBL" id="DF974352">
    <property type="protein sequence ID" value="GAU47830.1"/>
    <property type="molecule type" value="Genomic_DNA"/>
</dbReference>
<dbReference type="OrthoDB" id="2929958at2759"/>
<dbReference type="PANTHER" id="PTHR42861">
    <property type="entry name" value="CALCIUM-TRANSPORTING ATPASE"/>
    <property type="match status" value="1"/>
</dbReference>
<evidence type="ECO:0008006" key="5">
    <source>
        <dbReference type="Google" id="ProtNLM"/>
    </source>
</evidence>
<dbReference type="InterPro" id="IPR001757">
    <property type="entry name" value="P_typ_ATPase"/>
</dbReference>
<accession>A0A2Z6PCG6</accession>
<dbReference type="PRINTS" id="PR00119">
    <property type="entry name" value="CATATPASE"/>
</dbReference>
<gene>
    <name evidence="3" type="ORF">TSUD_306410</name>
</gene>
<keyword evidence="1" id="KW-0460">Magnesium</keyword>
<name>A0A2Z6PCG6_TRISU</name>
<dbReference type="GO" id="GO:0005524">
    <property type="term" value="F:ATP binding"/>
    <property type="evidence" value="ECO:0007669"/>
    <property type="project" value="InterPro"/>
</dbReference>
<evidence type="ECO:0000313" key="4">
    <source>
        <dbReference type="Proteomes" id="UP000242715"/>
    </source>
</evidence>
<keyword evidence="2" id="KW-0472">Membrane</keyword>
<protein>
    <recommendedName>
        <fullName evidence="5">Cation-transporting P-type ATPase C-terminal domain-containing protein</fullName>
    </recommendedName>
</protein>
<dbReference type="PRINTS" id="PR00120">
    <property type="entry name" value="HATPASE"/>
</dbReference>
<dbReference type="AlphaFoldDB" id="A0A2Z6PCG6"/>
<reference evidence="4" key="1">
    <citation type="journal article" date="2017" name="Front. Plant Sci.">
        <title>Climate Clever Clovers: New Paradigm to Reduce the Environmental Footprint of Ruminants by Breeding Low Methanogenic Forages Utilizing Haplotype Variation.</title>
        <authorList>
            <person name="Kaur P."/>
            <person name="Appels R."/>
            <person name="Bayer P.E."/>
            <person name="Keeble-Gagnere G."/>
            <person name="Wang J."/>
            <person name="Hirakawa H."/>
            <person name="Shirasawa K."/>
            <person name="Vercoe P."/>
            <person name="Stefanova K."/>
            <person name="Durmic Z."/>
            <person name="Nichols P."/>
            <person name="Revell C."/>
            <person name="Isobe S.N."/>
            <person name="Edwards D."/>
            <person name="Erskine W."/>
        </authorList>
    </citation>
    <scope>NUCLEOTIDE SEQUENCE [LARGE SCALE GENOMIC DNA]</scope>
    <source>
        <strain evidence="4">cv. Daliak</strain>
    </source>
</reference>
<sequence>MTGDGVNDAPASKRADIGIAVADATDAARGASDIVLTEPGRSIIISSVLTSRAIFQRMKNYTIYAVSITIRIVDRVVPSPQPDSWKLREIFATDVVLGGYMALMTVVFFWLMKDTDLFSDKFGVRSIRHNPDEIMAALYLQDSFISQTAFTRKKDYGKKREKHSGPLLRELFMVFGHLTQPTFSMTRIATGNFLRLLSKPRDALKLHGKLRELHILKGHVESVVKLKVTPLCHGEDLS</sequence>
<organism evidence="3 4">
    <name type="scientific">Trifolium subterraneum</name>
    <name type="common">Subterranean clover</name>
    <dbReference type="NCBI Taxonomy" id="3900"/>
    <lineage>
        <taxon>Eukaryota</taxon>
        <taxon>Viridiplantae</taxon>
        <taxon>Streptophyta</taxon>
        <taxon>Embryophyta</taxon>
        <taxon>Tracheophyta</taxon>
        <taxon>Spermatophyta</taxon>
        <taxon>Magnoliopsida</taxon>
        <taxon>eudicotyledons</taxon>
        <taxon>Gunneridae</taxon>
        <taxon>Pentapetalae</taxon>
        <taxon>rosids</taxon>
        <taxon>fabids</taxon>
        <taxon>Fabales</taxon>
        <taxon>Fabaceae</taxon>
        <taxon>Papilionoideae</taxon>
        <taxon>50 kb inversion clade</taxon>
        <taxon>NPAAA clade</taxon>
        <taxon>Hologalegina</taxon>
        <taxon>IRL clade</taxon>
        <taxon>Trifolieae</taxon>
        <taxon>Trifolium</taxon>
    </lineage>
</organism>
<evidence type="ECO:0000313" key="3">
    <source>
        <dbReference type="EMBL" id="GAU47830.1"/>
    </source>
</evidence>
<keyword evidence="2" id="KW-0812">Transmembrane</keyword>
<dbReference type="InterPro" id="IPR036412">
    <property type="entry name" value="HAD-like_sf"/>
</dbReference>
<proteinExistence type="predicted"/>
<feature type="transmembrane region" description="Helical" evidence="2">
    <location>
        <begin position="90"/>
        <end position="111"/>
    </location>
</feature>
<evidence type="ECO:0000256" key="2">
    <source>
        <dbReference type="SAM" id="Phobius"/>
    </source>
</evidence>